<keyword evidence="8" id="KW-0057">Aromatic amino acid biosynthesis</keyword>
<evidence type="ECO:0000256" key="9">
    <source>
        <dbReference type="ARBA" id="ARBA00049260"/>
    </source>
</evidence>
<dbReference type="RefSeq" id="WP_100256658.1">
    <property type="nucleotide sequence ID" value="NZ_CP011797.1"/>
</dbReference>
<protein>
    <recommendedName>
        <fullName evidence="3">prephenate dehydrogenase</fullName>
        <ecNumber evidence="3">1.3.1.12</ecNumber>
    </recommendedName>
</protein>
<dbReference type="InterPro" id="IPR046825">
    <property type="entry name" value="PDH_C"/>
</dbReference>
<gene>
    <name evidence="11" type="ORF">REIFOR_01160</name>
</gene>
<dbReference type="Gene3D" id="1.10.3660.10">
    <property type="entry name" value="6-phosphogluconate dehydrogenase C-terminal like domain"/>
    <property type="match status" value="1"/>
</dbReference>
<dbReference type="SUPFAM" id="SSF51735">
    <property type="entry name" value="NAD(P)-binding Rossmann-fold domains"/>
    <property type="match status" value="1"/>
</dbReference>
<evidence type="ECO:0000313" key="11">
    <source>
        <dbReference type="EMBL" id="ATX76308.1"/>
    </source>
</evidence>
<dbReference type="EMBL" id="CP011797">
    <property type="protein sequence ID" value="ATX76308.1"/>
    <property type="molecule type" value="Genomic_DNA"/>
</dbReference>
<dbReference type="Pfam" id="PF02153">
    <property type="entry name" value="PDH_N"/>
    <property type="match status" value="1"/>
</dbReference>
<dbReference type="InterPro" id="IPR008927">
    <property type="entry name" value="6-PGluconate_DH-like_C_sf"/>
</dbReference>
<dbReference type="GO" id="GO:0004665">
    <property type="term" value="F:prephenate dehydrogenase (NADP+) activity"/>
    <property type="evidence" value="ECO:0007669"/>
    <property type="project" value="InterPro"/>
</dbReference>
<comment type="similarity">
    <text evidence="2">Belongs to the prephenate/arogenate dehydrogenase family.</text>
</comment>
<evidence type="ECO:0000256" key="5">
    <source>
        <dbReference type="ARBA" id="ARBA00022605"/>
    </source>
</evidence>
<dbReference type="SUPFAM" id="SSF48179">
    <property type="entry name" value="6-phosphogluconate dehydrogenase C-terminal domain-like"/>
    <property type="match status" value="1"/>
</dbReference>
<comment type="pathway">
    <text evidence="1">Amino-acid biosynthesis; L-tyrosine biosynthesis; (4-hydroxyphenyl)pyruvate from prephenate (NAD(+) route): step 1/1.</text>
</comment>
<evidence type="ECO:0000313" key="12">
    <source>
        <dbReference type="Proteomes" id="UP000229757"/>
    </source>
</evidence>
<dbReference type="Pfam" id="PF20463">
    <property type="entry name" value="PDH_C"/>
    <property type="match status" value="1"/>
</dbReference>
<keyword evidence="12" id="KW-1185">Reference proteome</keyword>
<feature type="domain" description="Prephenate/arogenate dehydrogenase" evidence="10">
    <location>
        <begin position="5"/>
        <end position="295"/>
    </location>
</feature>
<dbReference type="InterPro" id="IPR036291">
    <property type="entry name" value="NAD(P)-bd_dom_sf"/>
</dbReference>
<evidence type="ECO:0000256" key="6">
    <source>
        <dbReference type="ARBA" id="ARBA00023002"/>
    </source>
</evidence>
<evidence type="ECO:0000256" key="8">
    <source>
        <dbReference type="ARBA" id="ARBA00023141"/>
    </source>
</evidence>
<keyword evidence="7" id="KW-0520">NAD</keyword>
<dbReference type="AlphaFoldDB" id="A0A2K8KNC5"/>
<accession>A0A2K8KNC5</accession>
<evidence type="ECO:0000259" key="10">
    <source>
        <dbReference type="PROSITE" id="PS51176"/>
    </source>
</evidence>
<dbReference type="OrthoDB" id="9809920at2"/>
<comment type="catalytic activity">
    <reaction evidence="9">
        <text>prephenate + NAD(+) = 3-(4-hydroxyphenyl)pyruvate + CO2 + NADH</text>
        <dbReference type="Rhea" id="RHEA:13869"/>
        <dbReference type="ChEBI" id="CHEBI:16526"/>
        <dbReference type="ChEBI" id="CHEBI:29934"/>
        <dbReference type="ChEBI" id="CHEBI:36242"/>
        <dbReference type="ChEBI" id="CHEBI:57540"/>
        <dbReference type="ChEBI" id="CHEBI:57945"/>
        <dbReference type="EC" id="1.3.1.12"/>
    </reaction>
</comment>
<proteinExistence type="inferred from homology"/>
<keyword evidence="4" id="KW-0827">Tyrosine biosynthesis</keyword>
<dbReference type="GO" id="GO:0070403">
    <property type="term" value="F:NAD+ binding"/>
    <property type="evidence" value="ECO:0007669"/>
    <property type="project" value="InterPro"/>
</dbReference>
<keyword evidence="6 11" id="KW-0560">Oxidoreductase</keyword>
<reference evidence="11 12" key="1">
    <citation type="journal article" date="2017" name="Environ. Microbiol.">
        <title>Genomic and physiological analyses of 'Reinekea forsetii' reveal a versatile opportunistic lifestyle during spring algae blooms.</title>
        <authorList>
            <person name="Avci B."/>
            <person name="Hahnke R.L."/>
            <person name="Chafee M."/>
            <person name="Fischer T."/>
            <person name="Gruber-Vodicka H."/>
            <person name="Tegetmeyer H.E."/>
            <person name="Harder J."/>
            <person name="Fuchs B.M."/>
            <person name="Amann R.I."/>
            <person name="Teeling H."/>
        </authorList>
    </citation>
    <scope>NUCLEOTIDE SEQUENCE [LARGE SCALE GENOMIC DNA]</scope>
    <source>
        <strain evidence="11 12">Hel1_31_D35</strain>
    </source>
</reference>
<organism evidence="11 12">
    <name type="scientific">Reinekea forsetii</name>
    <dbReference type="NCBI Taxonomy" id="1336806"/>
    <lineage>
        <taxon>Bacteria</taxon>
        <taxon>Pseudomonadati</taxon>
        <taxon>Pseudomonadota</taxon>
        <taxon>Gammaproteobacteria</taxon>
        <taxon>Oceanospirillales</taxon>
        <taxon>Saccharospirillaceae</taxon>
        <taxon>Reinekea</taxon>
    </lineage>
</organism>
<dbReference type="InterPro" id="IPR050812">
    <property type="entry name" value="Preph/Arog_dehydrog"/>
</dbReference>
<dbReference type="EC" id="1.3.1.12" evidence="3"/>
<evidence type="ECO:0000256" key="7">
    <source>
        <dbReference type="ARBA" id="ARBA00023027"/>
    </source>
</evidence>
<keyword evidence="5" id="KW-0028">Amino-acid biosynthesis</keyword>
<dbReference type="PANTHER" id="PTHR21363:SF0">
    <property type="entry name" value="PREPHENATE DEHYDROGENASE [NADP(+)]"/>
    <property type="match status" value="1"/>
</dbReference>
<dbReference type="Gene3D" id="3.40.50.720">
    <property type="entry name" value="NAD(P)-binding Rossmann-like Domain"/>
    <property type="match status" value="1"/>
</dbReference>
<evidence type="ECO:0000256" key="3">
    <source>
        <dbReference type="ARBA" id="ARBA00012068"/>
    </source>
</evidence>
<evidence type="ECO:0000256" key="1">
    <source>
        <dbReference type="ARBA" id="ARBA00005067"/>
    </source>
</evidence>
<dbReference type="PANTHER" id="PTHR21363">
    <property type="entry name" value="PREPHENATE DEHYDROGENASE"/>
    <property type="match status" value="1"/>
</dbReference>
<dbReference type="PROSITE" id="PS51176">
    <property type="entry name" value="PDH_ADH"/>
    <property type="match status" value="1"/>
</dbReference>
<evidence type="ECO:0000256" key="4">
    <source>
        <dbReference type="ARBA" id="ARBA00022498"/>
    </source>
</evidence>
<dbReference type="InterPro" id="IPR003099">
    <property type="entry name" value="Prephen_DH"/>
</dbReference>
<dbReference type="GO" id="GO:0006571">
    <property type="term" value="P:tyrosine biosynthetic process"/>
    <property type="evidence" value="ECO:0007669"/>
    <property type="project" value="UniProtKB-KW"/>
</dbReference>
<dbReference type="Proteomes" id="UP000229757">
    <property type="component" value="Chromosome"/>
</dbReference>
<dbReference type="FunFam" id="1.10.3660.10:FF:000003">
    <property type="entry name" value="Prephenate dehydrogenase"/>
    <property type="match status" value="1"/>
</dbReference>
<dbReference type="InterPro" id="IPR046826">
    <property type="entry name" value="PDH_N"/>
</dbReference>
<evidence type="ECO:0000256" key="2">
    <source>
        <dbReference type="ARBA" id="ARBA00007964"/>
    </source>
</evidence>
<name>A0A2K8KNC5_9GAMM</name>
<sequence length="297" mass="32043">MTEPLNILIIGLGLIGASFGKAIRAQGLNDRSVFVLGHDRSLGVADQAVALGVLDQAVTDLADLPRVDVVVLAVPVMAIGDVIDDIKPLIGSLQVLTDVGSVKGEVVRAVRARLGILPGCFVPGHPIAGAEQSGVAAARADLFDRHMHILTPLPESDPAAVQLITQLWQAIGADVVEMSVERHDEVLAATSHLPHLLAFSLVDTLARESDNREIFKYAAGGFRDFSRIAASDPTMWHDIFLTNKDATLSVLRRFQADLTMLEQAIEQGDGDLLHTVFTRAKSARDHFTQMLAERQKD</sequence>
<dbReference type="FunFam" id="3.40.50.720:FF:000208">
    <property type="entry name" value="Prephenate dehydrogenase"/>
    <property type="match status" value="1"/>
</dbReference>
<dbReference type="GO" id="GO:0008977">
    <property type="term" value="F:prephenate dehydrogenase (NAD+) activity"/>
    <property type="evidence" value="ECO:0007669"/>
    <property type="project" value="UniProtKB-EC"/>
</dbReference>
<dbReference type="KEGG" id="rfo:REIFOR_01160"/>